<accession>A0A0C3P8R2</accession>
<evidence type="ECO:0000313" key="2">
    <source>
        <dbReference type="Proteomes" id="UP000054217"/>
    </source>
</evidence>
<protein>
    <submittedName>
        <fullName evidence="1">Uncharacterized protein</fullName>
    </submittedName>
</protein>
<dbReference type="Proteomes" id="UP000054217">
    <property type="component" value="Unassembled WGS sequence"/>
</dbReference>
<gene>
    <name evidence="1" type="ORF">M404DRAFT_1001027</name>
</gene>
<proteinExistence type="predicted"/>
<sequence>MPLSGVTVVNTTTARIHVRISGEGESSPGLAFYPIGTQQADTWARQHMQVGYAYREDNKKTEVNVVIPGYTWVVS</sequence>
<dbReference type="EMBL" id="KN831974">
    <property type="protein sequence ID" value="KIO03864.1"/>
    <property type="molecule type" value="Genomic_DNA"/>
</dbReference>
<dbReference type="HOGENOM" id="CLU_2672078_0_0_1"/>
<evidence type="ECO:0000313" key="1">
    <source>
        <dbReference type="EMBL" id="KIO03864.1"/>
    </source>
</evidence>
<dbReference type="InParanoid" id="A0A0C3P8R2"/>
<reference evidence="2" key="2">
    <citation type="submission" date="2015-01" db="EMBL/GenBank/DDBJ databases">
        <title>Evolutionary Origins and Diversification of the Mycorrhizal Mutualists.</title>
        <authorList>
            <consortium name="DOE Joint Genome Institute"/>
            <consortium name="Mycorrhizal Genomics Consortium"/>
            <person name="Kohler A."/>
            <person name="Kuo A."/>
            <person name="Nagy L.G."/>
            <person name="Floudas D."/>
            <person name="Copeland A."/>
            <person name="Barry K.W."/>
            <person name="Cichocki N."/>
            <person name="Veneault-Fourrey C."/>
            <person name="LaButti K."/>
            <person name="Lindquist E.A."/>
            <person name="Lipzen A."/>
            <person name="Lundell T."/>
            <person name="Morin E."/>
            <person name="Murat C."/>
            <person name="Riley R."/>
            <person name="Ohm R."/>
            <person name="Sun H."/>
            <person name="Tunlid A."/>
            <person name="Henrissat B."/>
            <person name="Grigoriev I.V."/>
            <person name="Hibbett D.S."/>
            <person name="Martin F."/>
        </authorList>
    </citation>
    <scope>NUCLEOTIDE SEQUENCE [LARGE SCALE GENOMIC DNA]</scope>
    <source>
        <strain evidence="2">Marx 270</strain>
    </source>
</reference>
<keyword evidence="2" id="KW-1185">Reference proteome</keyword>
<reference evidence="1 2" key="1">
    <citation type="submission" date="2014-04" db="EMBL/GenBank/DDBJ databases">
        <authorList>
            <consortium name="DOE Joint Genome Institute"/>
            <person name="Kuo A."/>
            <person name="Kohler A."/>
            <person name="Costa M.D."/>
            <person name="Nagy L.G."/>
            <person name="Floudas D."/>
            <person name="Copeland A."/>
            <person name="Barry K.W."/>
            <person name="Cichocki N."/>
            <person name="Veneault-Fourrey C."/>
            <person name="LaButti K."/>
            <person name="Lindquist E.A."/>
            <person name="Lipzen A."/>
            <person name="Lundell T."/>
            <person name="Morin E."/>
            <person name="Murat C."/>
            <person name="Sun H."/>
            <person name="Tunlid A."/>
            <person name="Henrissat B."/>
            <person name="Grigoriev I.V."/>
            <person name="Hibbett D.S."/>
            <person name="Martin F."/>
            <person name="Nordberg H.P."/>
            <person name="Cantor M.N."/>
            <person name="Hua S.X."/>
        </authorList>
    </citation>
    <scope>NUCLEOTIDE SEQUENCE [LARGE SCALE GENOMIC DNA]</scope>
    <source>
        <strain evidence="1 2">Marx 270</strain>
    </source>
</reference>
<organism evidence="1 2">
    <name type="scientific">Pisolithus tinctorius Marx 270</name>
    <dbReference type="NCBI Taxonomy" id="870435"/>
    <lineage>
        <taxon>Eukaryota</taxon>
        <taxon>Fungi</taxon>
        <taxon>Dikarya</taxon>
        <taxon>Basidiomycota</taxon>
        <taxon>Agaricomycotina</taxon>
        <taxon>Agaricomycetes</taxon>
        <taxon>Agaricomycetidae</taxon>
        <taxon>Boletales</taxon>
        <taxon>Sclerodermatineae</taxon>
        <taxon>Pisolithaceae</taxon>
        <taxon>Pisolithus</taxon>
    </lineage>
</organism>
<dbReference type="OrthoDB" id="2671551at2759"/>
<name>A0A0C3P8R2_PISTI</name>
<dbReference type="AlphaFoldDB" id="A0A0C3P8R2"/>